<accession>A0A9E7C5Z6</accession>
<dbReference type="SUPFAM" id="SSF89550">
    <property type="entry name" value="PHP domain-like"/>
    <property type="match status" value="1"/>
</dbReference>
<dbReference type="Proteomes" id="UP001162834">
    <property type="component" value="Chromosome"/>
</dbReference>
<dbReference type="InterPro" id="IPR016195">
    <property type="entry name" value="Pol/histidinol_Pase-like"/>
</dbReference>
<keyword evidence="3" id="KW-1185">Reference proteome</keyword>
<evidence type="ECO:0000313" key="3">
    <source>
        <dbReference type="Proteomes" id="UP001162834"/>
    </source>
</evidence>
<dbReference type="GO" id="GO:0035312">
    <property type="term" value="F:5'-3' DNA exonuclease activity"/>
    <property type="evidence" value="ECO:0007669"/>
    <property type="project" value="TreeGrafter"/>
</dbReference>
<dbReference type="GO" id="GO:0102561">
    <property type="term" value="F:phosphoribosyl 1,2-cyclic phosphate 1,2-diphosphodiesterase activity"/>
    <property type="evidence" value="ECO:0007669"/>
    <property type="project" value="UniProtKB-EC"/>
</dbReference>
<dbReference type="PANTHER" id="PTHR42924:SF3">
    <property type="entry name" value="POLYMERASE_HISTIDINOL PHOSPHATASE N-TERMINAL DOMAIN-CONTAINING PROTEIN"/>
    <property type="match status" value="1"/>
</dbReference>
<feature type="domain" description="Polymerase/histidinol phosphatase N-terminal" evidence="1">
    <location>
        <begin position="6"/>
        <end position="71"/>
    </location>
</feature>
<sequence length="290" mass="31476">MSSPTFDLQSHSTFSDGELPPAHVIAFAAEAGVELLALSDHDTVEGVDEAVGAARSHGIALVPAVEISAPDGAHPDIHVLGYGIDHRDEALLERLTAYRADRDGRADRMIAKLRERGFELDETPLERRQASGKPIGRPHIATAVFEHPANRERLEAEGLTDMTQTLVAYLIEGAPAFAGRTIPTVEDAIGVIHAAGGVAVWAHPFWDVKDPEEVLATIDRYVGYGLDGIEAFYVAHTAEQTALVADRAEDLDLLTTGSADYHGPDHRHFSKFRDFDLCGRVPRLGPIDIR</sequence>
<dbReference type="PANTHER" id="PTHR42924">
    <property type="entry name" value="EXONUCLEASE"/>
    <property type="match status" value="1"/>
</dbReference>
<gene>
    <name evidence="2" type="primary">phnPP</name>
    <name evidence="2" type="ORF">DSM104329_04963</name>
</gene>
<dbReference type="Gene3D" id="1.10.150.650">
    <property type="match status" value="1"/>
</dbReference>
<dbReference type="Gene3D" id="3.20.20.140">
    <property type="entry name" value="Metal-dependent hydrolases"/>
    <property type="match status" value="1"/>
</dbReference>
<name>A0A9E7C5Z6_9ACTN</name>
<dbReference type="SMART" id="SM00481">
    <property type="entry name" value="POLIIIAc"/>
    <property type="match status" value="1"/>
</dbReference>
<evidence type="ECO:0000313" key="2">
    <source>
        <dbReference type="EMBL" id="UGS38533.1"/>
    </source>
</evidence>
<reference evidence="2" key="1">
    <citation type="journal article" date="2022" name="Int. J. Syst. Evol. Microbiol.">
        <title>Pseudomonas aegrilactucae sp. nov. and Pseudomonas morbosilactucae sp. nov., pathogens causing bacterial rot of lettuce in Japan.</title>
        <authorList>
            <person name="Sawada H."/>
            <person name="Fujikawa T."/>
            <person name="Satou M."/>
        </authorList>
    </citation>
    <scope>NUCLEOTIDE SEQUENCE</scope>
    <source>
        <strain evidence="2">0166_1</strain>
    </source>
</reference>
<proteinExistence type="predicted"/>
<dbReference type="InterPro" id="IPR052018">
    <property type="entry name" value="PHP_domain"/>
</dbReference>
<keyword evidence="2" id="KW-0378">Hydrolase</keyword>
<evidence type="ECO:0000259" key="1">
    <source>
        <dbReference type="SMART" id="SM00481"/>
    </source>
</evidence>
<dbReference type="InterPro" id="IPR004013">
    <property type="entry name" value="PHP_dom"/>
</dbReference>
<dbReference type="RefSeq" id="WP_259312554.1">
    <property type="nucleotide sequence ID" value="NZ_CP087164.1"/>
</dbReference>
<protein>
    <submittedName>
        <fullName evidence="2">Phosphoribosyl 1,2-cyclic phosphate 1,2-diphosphodiesterase</fullName>
        <ecNumber evidence="2">3.1.4.57</ecNumber>
    </submittedName>
</protein>
<dbReference type="EC" id="3.1.4.57" evidence="2"/>
<dbReference type="AlphaFoldDB" id="A0A9E7C5Z6"/>
<dbReference type="Pfam" id="PF02811">
    <property type="entry name" value="PHP"/>
    <property type="match status" value="1"/>
</dbReference>
<dbReference type="GO" id="GO:0004534">
    <property type="term" value="F:5'-3' RNA exonuclease activity"/>
    <property type="evidence" value="ECO:0007669"/>
    <property type="project" value="TreeGrafter"/>
</dbReference>
<dbReference type="InterPro" id="IPR003141">
    <property type="entry name" value="Pol/His_phosphatase_N"/>
</dbReference>
<dbReference type="CDD" id="cd07438">
    <property type="entry name" value="PHP_HisPPase_AMP"/>
    <property type="match status" value="1"/>
</dbReference>
<organism evidence="2 3">
    <name type="scientific">Capillimicrobium parvum</name>
    <dbReference type="NCBI Taxonomy" id="2884022"/>
    <lineage>
        <taxon>Bacteria</taxon>
        <taxon>Bacillati</taxon>
        <taxon>Actinomycetota</taxon>
        <taxon>Thermoleophilia</taxon>
        <taxon>Solirubrobacterales</taxon>
        <taxon>Capillimicrobiaceae</taxon>
        <taxon>Capillimicrobium</taxon>
    </lineage>
</organism>
<dbReference type="KEGG" id="sbae:DSM104329_04963"/>
<dbReference type="EMBL" id="CP087164">
    <property type="protein sequence ID" value="UGS38533.1"/>
    <property type="molecule type" value="Genomic_DNA"/>
</dbReference>